<evidence type="ECO:0000256" key="4">
    <source>
        <dbReference type="SAM" id="Phobius"/>
    </source>
</evidence>
<dbReference type="Pfam" id="PF13677">
    <property type="entry name" value="MotB_plug"/>
    <property type="match status" value="1"/>
</dbReference>
<dbReference type="Proteomes" id="UP000600101">
    <property type="component" value="Unassembled WGS sequence"/>
</dbReference>
<name>A0A9X0QXQ2_9PROT</name>
<dbReference type="InterPro" id="IPR025713">
    <property type="entry name" value="MotB-like_N_dom"/>
</dbReference>
<organism evidence="6 7">
    <name type="scientific">Siccirubricoccus deserti</name>
    <dbReference type="NCBI Taxonomy" id="2013562"/>
    <lineage>
        <taxon>Bacteria</taxon>
        <taxon>Pseudomonadati</taxon>
        <taxon>Pseudomonadota</taxon>
        <taxon>Alphaproteobacteria</taxon>
        <taxon>Acetobacterales</taxon>
        <taxon>Roseomonadaceae</taxon>
        <taxon>Siccirubricoccus</taxon>
    </lineage>
</organism>
<feature type="region of interest" description="Disordered" evidence="3">
    <location>
        <begin position="140"/>
        <end position="161"/>
    </location>
</feature>
<evidence type="ECO:0000256" key="3">
    <source>
        <dbReference type="SAM" id="MobiDB-lite"/>
    </source>
</evidence>
<sequence length="161" mass="17160">MAGKGKRDAAPVIVIKRYEEGGHGHHGGAWKVAYADFVTAMMAFFLLMWLLNATSEEQRRGLADYFAPTNVLGRNSTGSGQPFGGRTPNSLGEMTSDSGAMRVERGPAPMRIDIEEEEGEAPNQPGPTDAIATAALPGRRGAAAALGRPGHQPWPAWRHPA</sequence>
<feature type="compositionally biased region" description="Low complexity" evidence="3">
    <location>
        <begin position="140"/>
        <end position="150"/>
    </location>
</feature>
<dbReference type="RefSeq" id="WP_186769977.1">
    <property type="nucleotide sequence ID" value="NZ_JACOMF010000006.1"/>
</dbReference>
<protein>
    <recommendedName>
        <fullName evidence="5">Motility protein B-like N-terminal domain-containing protein</fullName>
    </recommendedName>
</protein>
<keyword evidence="2 4" id="KW-0472">Membrane</keyword>
<feature type="transmembrane region" description="Helical" evidence="4">
    <location>
        <begin position="32"/>
        <end position="51"/>
    </location>
</feature>
<evidence type="ECO:0000256" key="2">
    <source>
        <dbReference type="ARBA" id="ARBA00023136"/>
    </source>
</evidence>
<keyword evidence="4" id="KW-1133">Transmembrane helix</keyword>
<comment type="subcellular location">
    <subcellularLocation>
        <location evidence="1">Membrane</location>
    </subcellularLocation>
</comment>
<keyword evidence="7" id="KW-1185">Reference proteome</keyword>
<dbReference type="AlphaFoldDB" id="A0A9X0QXQ2"/>
<evidence type="ECO:0000313" key="7">
    <source>
        <dbReference type="Proteomes" id="UP000600101"/>
    </source>
</evidence>
<gene>
    <name evidence="6" type="ORF">H7965_07670</name>
</gene>
<feature type="region of interest" description="Disordered" evidence="3">
    <location>
        <begin position="69"/>
        <end position="103"/>
    </location>
</feature>
<dbReference type="GO" id="GO:0016020">
    <property type="term" value="C:membrane"/>
    <property type="evidence" value="ECO:0007669"/>
    <property type="project" value="UniProtKB-SubCell"/>
</dbReference>
<feature type="domain" description="Motility protein B-like N-terminal" evidence="5">
    <location>
        <begin position="18"/>
        <end position="67"/>
    </location>
</feature>
<comment type="caution">
    <text evidence="6">The sequence shown here is derived from an EMBL/GenBank/DDBJ whole genome shotgun (WGS) entry which is preliminary data.</text>
</comment>
<reference evidence="6" key="1">
    <citation type="submission" date="2020-08" db="EMBL/GenBank/DDBJ databases">
        <authorList>
            <person name="Hu Y."/>
            <person name="Nguyen S.V."/>
            <person name="Li F."/>
            <person name="Fanning S."/>
        </authorList>
    </citation>
    <scope>NUCLEOTIDE SEQUENCE</scope>
    <source>
        <strain evidence="6">SYSU D8009</strain>
    </source>
</reference>
<dbReference type="EMBL" id="JACOMF010000006">
    <property type="protein sequence ID" value="MBC4015203.1"/>
    <property type="molecule type" value="Genomic_DNA"/>
</dbReference>
<evidence type="ECO:0000259" key="5">
    <source>
        <dbReference type="Pfam" id="PF13677"/>
    </source>
</evidence>
<evidence type="ECO:0000256" key="1">
    <source>
        <dbReference type="ARBA" id="ARBA00004370"/>
    </source>
</evidence>
<keyword evidence="4" id="KW-0812">Transmembrane</keyword>
<feature type="compositionally biased region" description="Polar residues" evidence="3">
    <location>
        <begin position="87"/>
        <end position="98"/>
    </location>
</feature>
<evidence type="ECO:0000313" key="6">
    <source>
        <dbReference type="EMBL" id="MBC4015203.1"/>
    </source>
</evidence>
<accession>A0A9X0QXQ2</accession>
<proteinExistence type="predicted"/>